<organism evidence="5">
    <name type="scientific">Bacillus velezensis</name>
    <dbReference type="NCBI Taxonomy" id="492670"/>
    <lineage>
        <taxon>Bacteria</taxon>
        <taxon>Bacillati</taxon>
        <taxon>Bacillota</taxon>
        <taxon>Bacilli</taxon>
        <taxon>Bacillales</taxon>
        <taxon>Bacillaceae</taxon>
        <taxon>Bacillus</taxon>
        <taxon>Bacillus amyloliquefaciens group</taxon>
    </lineage>
</organism>
<evidence type="ECO:0000259" key="4">
    <source>
        <dbReference type="Pfam" id="PF08241"/>
    </source>
</evidence>
<feature type="domain" description="Methyltransferase type 11" evidence="4">
    <location>
        <begin position="48"/>
        <end position="143"/>
    </location>
</feature>
<dbReference type="EMBL" id="WKKV01000010">
    <property type="protein sequence ID" value="MSE03714.1"/>
    <property type="molecule type" value="Genomic_DNA"/>
</dbReference>
<gene>
    <name evidence="5" type="ORF">GKC39_16805</name>
</gene>
<evidence type="ECO:0000313" key="5">
    <source>
        <dbReference type="EMBL" id="MSE03714.1"/>
    </source>
</evidence>
<evidence type="ECO:0000256" key="3">
    <source>
        <dbReference type="ARBA" id="ARBA00022691"/>
    </source>
</evidence>
<dbReference type="InterPro" id="IPR023576">
    <property type="entry name" value="UbiE/COQ5_MeTrFase_CS"/>
</dbReference>
<dbReference type="InterPro" id="IPR013216">
    <property type="entry name" value="Methyltransf_11"/>
</dbReference>
<keyword evidence="1 5" id="KW-0489">Methyltransferase</keyword>
<name>A0A6A8LIZ5_BACVE</name>
<keyword evidence="2 5" id="KW-0808">Transferase</keyword>
<proteinExistence type="predicted"/>
<dbReference type="AlphaFoldDB" id="A0A6A8LIZ5"/>
<accession>A0A6A8LIZ5</accession>
<dbReference type="PANTHER" id="PTHR43591">
    <property type="entry name" value="METHYLTRANSFERASE"/>
    <property type="match status" value="1"/>
</dbReference>
<dbReference type="GO" id="GO:0032259">
    <property type="term" value="P:methylation"/>
    <property type="evidence" value="ECO:0007669"/>
    <property type="project" value="UniProtKB-KW"/>
</dbReference>
<dbReference type="Pfam" id="PF08241">
    <property type="entry name" value="Methyltransf_11"/>
    <property type="match status" value="1"/>
</dbReference>
<protein>
    <submittedName>
        <fullName evidence="5">Methyltransferase domain-containing protein</fullName>
    </submittedName>
</protein>
<dbReference type="RefSeq" id="WP_025853706.1">
    <property type="nucleotide sequence ID" value="NZ_BPWC01000006.1"/>
</dbReference>
<keyword evidence="3" id="KW-0949">S-adenosyl-L-methionine</keyword>
<dbReference type="Gene3D" id="3.40.50.150">
    <property type="entry name" value="Vaccinia Virus protein VP39"/>
    <property type="match status" value="1"/>
</dbReference>
<dbReference type="CDD" id="cd02440">
    <property type="entry name" value="AdoMet_MTases"/>
    <property type="match status" value="1"/>
</dbReference>
<dbReference type="InterPro" id="IPR029063">
    <property type="entry name" value="SAM-dependent_MTases_sf"/>
</dbReference>
<dbReference type="GO" id="GO:0008757">
    <property type="term" value="F:S-adenosylmethionine-dependent methyltransferase activity"/>
    <property type="evidence" value="ECO:0007669"/>
    <property type="project" value="InterPro"/>
</dbReference>
<comment type="caution">
    <text evidence="5">The sequence shown here is derived from an EMBL/GenBank/DDBJ whole genome shotgun (WGS) entry which is preliminary data.</text>
</comment>
<dbReference type="SUPFAM" id="SSF53335">
    <property type="entry name" value="S-adenosyl-L-methionine-dependent methyltransferases"/>
    <property type="match status" value="1"/>
</dbReference>
<dbReference type="PANTHER" id="PTHR43591:SF24">
    <property type="entry name" value="2-METHOXY-6-POLYPRENYL-1,4-BENZOQUINOL METHYLASE, MITOCHONDRIAL"/>
    <property type="match status" value="1"/>
</dbReference>
<evidence type="ECO:0000256" key="2">
    <source>
        <dbReference type="ARBA" id="ARBA00022679"/>
    </source>
</evidence>
<evidence type="ECO:0000256" key="1">
    <source>
        <dbReference type="ARBA" id="ARBA00022603"/>
    </source>
</evidence>
<dbReference type="PROSITE" id="PS01184">
    <property type="entry name" value="UBIE_2"/>
    <property type="match status" value="1"/>
</dbReference>
<sequence>MEDSIKQQAQRQFAKNAAKYVTSPGHAAGEDLAYLISASGAEKHMDVLDIATGGGHTANALAPLVRSVIAYDLTEEMLAAAEAFITGNGWTNVSFEKGDAEKMPFSAAAFDIVTCRIAAHHFPDVRAFVHEAFRVVKPGGRLLLIDNTAPEKDEYDHFYNDIEKKRDQSHFRAWKKTEWLRFLETAGFRIESAVCFLKPFQFTVWCERASLTEEKAALLEKQMLDAPCDIQRFFSVEKDQSGRIAGFTGESACFCALRPV</sequence>
<reference evidence="5" key="1">
    <citation type="submission" date="2019-11" db="EMBL/GenBank/DDBJ databases">
        <title>Draft Genome Sequence of Plant Growth-Promoting Rhizosphere-Associated Bacteria.</title>
        <authorList>
            <person name="Vasilyev I.Y."/>
            <person name="Radchenko V."/>
            <person name="Ilnitskaya E.V."/>
        </authorList>
    </citation>
    <scope>NUCLEOTIDE SEQUENCE</scope>
    <source>
        <strain evidence="5">VRA_517_n</strain>
    </source>
</reference>